<dbReference type="AlphaFoldDB" id="A0A3S5CAB7"/>
<dbReference type="KEGG" id="nwe:SAMEA3174300_1624"/>
<dbReference type="Proteomes" id="UP000272771">
    <property type="component" value="Chromosome"/>
</dbReference>
<proteinExistence type="predicted"/>
<gene>
    <name evidence="1" type="ORF">NCTC12742_01000</name>
</gene>
<name>A0A3S5CAB7_9NEIS</name>
<protein>
    <submittedName>
        <fullName evidence="1">Uncharacterized protein conserved in bacteria</fullName>
    </submittedName>
</protein>
<keyword evidence="2" id="KW-1185">Reference proteome</keyword>
<organism evidence="1 2">
    <name type="scientific">Neisseria weaveri</name>
    <dbReference type="NCBI Taxonomy" id="28091"/>
    <lineage>
        <taxon>Bacteria</taxon>
        <taxon>Pseudomonadati</taxon>
        <taxon>Pseudomonadota</taxon>
        <taxon>Betaproteobacteria</taxon>
        <taxon>Neisseriales</taxon>
        <taxon>Neisseriaceae</taxon>
        <taxon>Neisseria</taxon>
    </lineage>
</organism>
<sequence length="378" mass="42307">MTSIALISTGISKFYLVFKFTIKIACFVFERRADIVNADRFCYFFGGLCMNLTLVIPSLNRLSGDGLPPLLVPSLNKLMRFGRFSAVTAEASELYGRYLWQGSLLAEAKKAAGIAEHSAAVLVSPVWQQMGMHHVNMVGGQDIGIGLDEAEALCRGLEDLYRDLGWRFYLVRPDLWLLVLENMPDWQVPPVLDMLGQMDGSVKAEGSDAVQWLQWQTEMQMWLHGHDVNRRRQAAKQPEINGVWLWTDCCGQASSQSVLGSDSVWAQFYPGTKLDAPYDWSAWQAVLSENGGKFSDGLLFLDDLAATAHTADVWTYKDILEQWEQRWFAPLWQALSDGSVQQLKLVTDGEAGGELLVKAKAGRAFWKRQKQFAGRLGG</sequence>
<evidence type="ECO:0000313" key="1">
    <source>
        <dbReference type="EMBL" id="VEJ51052.1"/>
    </source>
</evidence>
<evidence type="ECO:0000313" key="2">
    <source>
        <dbReference type="Proteomes" id="UP000272771"/>
    </source>
</evidence>
<dbReference type="EMBL" id="LR134533">
    <property type="protein sequence ID" value="VEJ51052.1"/>
    <property type="molecule type" value="Genomic_DNA"/>
</dbReference>
<dbReference type="STRING" id="28091.SAMEA3174300_01624"/>
<accession>A0A3S5CAB7</accession>
<reference evidence="1 2" key="1">
    <citation type="submission" date="2018-12" db="EMBL/GenBank/DDBJ databases">
        <authorList>
            <consortium name="Pathogen Informatics"/>
        </authorList>
    </citation>
    <scope>NUCLEOTIDE SEQUENCE [LARGE SCALE GENOMIC DNA]</scope>
    <source>
        <strain evidence="1 2">NCTC12742</strain>
    </source>
</reference>